<evidence type="ECO:0000313" key="4">
    <source>
        <dbReference type="Proteomes" id="UP000595362"/>
    </source>
</evidence>
<proteinExistence type="predicted"/>
<keyword evidence="1" id="KW-0663">Pyridoxal phosphate</keyword>
<keyword evidence="3" id="KW-0808">Transferase</keyword>
<dbReference type="InterPro" id="IPR015424">
    <property type="entry name" value="PyrdxlP-dep_Trfase"/>
</dbReference>
<dbReference type="InterPro" id="IPR004839">
    <property type="entry name" value="Aminotransferase_I/II_large"/>
</dbReference>
<dbReference type="GO" id="GO:0030170">
    <property type="term" value="F:pyridoxal phosphate binding"/>
    <property type="evidence" value="ECO:0007669"/>
    <property type="project" value="InterPro"/>
</dbReference>
<dbReference type="Pfam" id="PF00155">
    <property type="entry name" value="Aminotran_1_2"/>
    <property type="match status" value="1"/>
</dbReference>
<evidence type="ECO:0000313" key="3">
    <source>
        <dbReference type="EMBL" id="QQG36220.1"/>
    </source>
</evidence>
<dbReference type="InterPro" id="IPR050478">
    <property type="entry name" value="Ethylene_sulfur-biosynth"/>
</dbReference>
<dbReference type="Gene3D" id="3.40.640.10">
    <property type="entry name" value="Type I PLP-dependent aspartate aminotransferase-like (Major domain)"/>
    <property type="match status" value="1"/>
</dbReference>
<dbReference type="EMBL" id="CP066681">
    <property type="protein sequence ID" value="QQG36220.1"/>
    <property type="molecule type" value="Genomic_DNA"/>
</dbReference>
<dbReference type="PANTHER" id="PTHR43795:SF2">
    <property type="entry name" value="BIFUNCTIONAL ASPARTATE AMINOTRANSFERASE AND GLUTAMATE_ASPARTATE-PREPHENATE AMINOTRANSFERASE"/>
    <property type="match status" value="1"/>
</dbReference>
<evidence type="ECO:0000259" key="2">
    <source>
        <dbReference type="Pfam" id="PF00155"/>
    </source>
</evidence>
<keyword evidence="3" id="KW-0032">Aminotransferase</keyword>
<dbReference type="PANTHER" id="PTHR43795">
    <property type="entry name" value="BIFUNCTIONAL ASPARTATE AMINOTRANSFERASE AND GLUTAMATE/ASPARTATE-PREPHENATE AMINOTRANSFERASE-RELATED"/>
    <property type="match status" value="1"/>
</dbReference>
<feature type="domain" description="Aminotransferase class I/classII large" evidence="2">
    <location>
        <begin position="112"/>
        <end position="201"/>
    </location>
</feature>
<evidence type="ECO:0000256" key="1">
    <source>
        <dbReference type="ARBA" id="ARBA00022898"/>
    </source>
</evidence>
<name>A0A7T5UHA5_9BACT</name>
<accession>A0A7T5UHA5</accession>
<dbReference type="GO" id="GO:0008483">
    <property type="term" value="F:transaminase activity"/>
    <property type="evidence" value="ECO:0007669"/>
    <property type="project" value="UniProtKB-KW"/>
</dbReference>
<gene>
    <name evidence="3" type="ORF">HYS17_00040</name>
</gene>
<dbReference type="InterPro" id="IPR015421">
    <property type="entry name" value="PyrdxlP-dep_Trfase_major"/>
</dbReference>
<protein>
    <submittedName>
        <fullName evidence="3">Aminotransferase class I/II-fold pyridoxal phosphate-dependent enzyme</fullName>
    </submittedName>
</protein>
<organism evidence="3 4">
    <name type="scientific">Micavibrio aeruginosavorus</name>
    <dbReference type="NCBI Taxonomy" id="349221"/>
    <lineage>
        <taxon>Bacteria</taxon>
        <taxon>Pseudomonadati</taxon>
        <taxon>Bdellovibrionota</taxon>
        <taxon>Bdellovibrionia</taxon>
        <taxon>Bdellovibrionales</taxon>
        <taxon>Pseudobdellovibrionaceae</taxon>
        <taxon>Micavibrio</taxon>
    </lineage>
</organism>
<reference evidence="3 4" key="1">
    <citation type="submission" date="2020-07" db="EMBL/GenBank/DDBJ databases">
        <title>Huge and variable diversity of episymbiotic CPR bacteria and DPANN archaea in groundwater ecosystems.</title>
        <authorList>
            <person name="He C.Y."/>
            <person name="Keren R."/>
            <person name="Whittaker M."/>
            <person name="Farag I.F."/>
            <person name="Doudna J."/>
            <person name="Cate J.H.D."/>
            <person name="Banfield J.F."/>
        </authorList>
    </citation>
    <scope>NUCLEOTIDE SEQUENCE [LARGE SCALE GENOMIC DNA]</scope>
    <source>
        <strain evidence="3">NC_groundwater_70_Ag_B-0.1um_54_66</strain>
    </source>
</reference>
<dbReference type="SUPFAM" id="SSF53383">
    <property type="entry name" value="PLP-dependent transferases"/>
    <property type="match status" value="2"/>
</dbReference>
<dbReference type="AlphaFoldDB" id="A0A7T5UHA5"/>
<sequence length="516" mass="58358">MAKRKVLDMSLGNPLHPFRSAARYAFREAAKDLNQYRFMNRGSGDPEIRRVYEAVSDYFTDRGIYPPRWTGLPLDNLSLMGGGTTEGYNLVIQLLIQDVMAENKRLNRALKPAILMPIPTYGFFMHAPESWGIRIVPIERHLQTGGQIKKNELVAAIRKAHAEDLRIVAYFDSNPNNPLGTIRDESVTRELADVFLALNAHYKRIDEEALVEWQKTQPAIDSDLMDGLTFKPGRIWEGPASRVRTIDDMVYDGLEYGARRAFAFAQIPEFYKDAITLAGPSKAGLANMRGGVVIANSNDIGQLERLRINNNYFPSRATLAALEAFYSPKEPFASVRKEHLIRMNHDHRFHGLFMKALINGLPTMPEAAEDDRRRIVETYARIKSCGLQKAEERLSRGIGGIKVITTPEAGFFHLIDFEELRGGTYQSPRHHWEDAKPFTDAYSLIDILTTGQSIHSCNGSWMGMGMDSLLTRATFAIPLKDILEYAERLQRAVGHIRKAERRPVRSRNAQNRSLGL</sequence>
<dbReference type="Proteomes" id="UP000595362">
    <property type="component" value="Chromosome"/>
</dbReference>